<dbReference type="EMBL" id="PVXM01000004">
    <property type="protein sequence ID" value="PRR75529.1"/>
    <property type="molecule type" value="Genomic_DNA"/>
</dbReference>
<keyword evidence="4" id="KW-1185">Reference proteome</keyword>
<comment type="caution">
    <text evidence="3">The sequence shown here is derived from an EMBL/GenBank/DDBJ whole genome shotgun (WGS) entry which is preliminary data.</text>
</comment>
<keyword evidence="3" id="KW-0328">Glycosyltransferase</keyword>
<dbReference type="Pfam" id="PF00534">
    <property type="entry name" value="Glycos_transf_1"/>
    <property type="match status" value="1"/>
</dbReference>
<dbReference type="PANTHER" id="PTHR45947">
    <property type="entry name" value="SULFOQUINOVOSYL TRANSFERASE SQD2"/>
    <property type="match status" value="1"/>
</dbReference>
<feature type="domain" description="Glycosyltransferase subfamily 4-like N-terminal" evidence="2">
    <location>
        <begin position="15"/>
        <end position="183"/>
    </location>
</feature>
<dbReference type="SUPFAM" id="SSF53756">
    <property type="entry name" value="UDP-Glycosyltransferase/glycogen phosphorylase"/>
    <property type="match status" value="1"/>
</dbReference>
<dbReference type="AlphaFoldDB" id="A0A2T0AXJ6"/>
<organism evidence="3 4">
    <name type="scientific">Neomoorella humiferrea</name>
    <dbReference type="NCBI Taxonomy" id="676965"/>
    <lineage>
        <taxon>Bacteria</taxon>
        <taxon>Bacillati</taxon>
        <taxon>Bacillota</taxon>
        <taxon>Clostridia</taxon>
        <taxon>Neomoorellales</taxon>
        <taxon>Neomoorellaceae</taxon>
        <taxon>Neomoorella</taxon>
    </lineage>
</organism>
<accession>A0A2T0AXJ6</accession>
<dbReference type="EC" id="2.4.1.-" evidence="3"/>
<dbReference type="RefSeq" id="WP_106004343.1">
    <property type="nucleotide sequence ID" value="NZ_CP136419.1"/>
</dbReference>
<dbReference type="InterPro" id="IPR050194">
    <property type="entry name" value="Glycosyltransferase_grp1"/>
</dbReference>
<evidence type="ECO:0000313" key="3">
    <source>
        <dbReference type="EMBL" id="PRR75529.1"/>
    </source>
</evidence>
<dbReference type="PANTHER" id="PTHR45947:SF3">
    <property type="entry name" value="SULFOQUINOVOSYL TRANSFERASE SQD2"/>
    <property type="match status" value="1"/>
</dbReference>
<dbReference type="Proteomes" id="UP000238415">
    <property type="component" value="Unassembled WGS sequence"/>
</dbReference>
<dbReference type="CDD" id="cd03817">
    <property type="entry name" value="GT4_UGDG-like"/>
    <property type="match status" value="1"/>
</dbReference>
<sequence>MHIGIFTDSYLPYTSGVVRSIIVFTNELRRRGHRVSIFAPTYGNRKEKEENDIYRFPSLRAPTFKEFALAIPLAPSLSRRLDDLKIDLIHVHSPFIMGRVGAYMAKRMGVPLVFTYHTLYEEYVHYFPFIPRLMRHAVRNYTISFGNRCQLVIAPTNPIAEYLREHGVHVPVITIPTGIELERFQNLDSTWLRRHLNLPPEKIILLHVGRLGKEKNIPFLLKSFAMVLREEPTTHLVLVGSGPLKDELQNLVSALKINQSVTFAGQFPFEQMPNVYAGADLFIFASITETQGLVIGEAKAAGLPVVAVKAFGVQDMVKNGEDGFLTPHDINAFTNAVIQLVKDLNLRRQMGRQARQNATELAASAMACRLEAQYKSLLAL</sequence>
<evidence type="ECO:0000259" key="1">
    <source>
        <dbReference type="Pfam" id="PF00534"/>
    </source>
</evidence>
<dbReference type="InterPro" id="IPR001296">
    <property type="entry name" value="Glyco_trans_1"/>
</dbReference>
<dbReference type="InterPro" id="IPR028098">
    <property type="entry name" value="Glyco_trans_4-like_N"/>
</dbReference>
<dbReference type="Pfam" id="PF13439">
    <property type="entry name" value="Glyco_transf_4"/>
    <property type="match status" value="1"/>
</dbReference>
<proteinExistence type="predicted"/>
<dbReference type="Gene3D" id="3.40.50.2000">
    <property type="entry name" value="Glycogen Phosphorylase B"/>
    <property type="match status" value="2"/>
</dbReference>
<evidence type="ECO:0000313" key="4">
    <source>
        <dbReference type="Proteomes" id="UP000238415"/>
    </source>
</evidence>
<name>A0A2T0AXJ6_9FIRM</name>
<gene>
    <name evidence="3" type="primary">mgs</name>
    <name evidence="3" type="ORF">MOHU_02950</name>
</gene>
<reference evidence="3 4" key="1">
    <citation type="submission" date="2018-03" db="EMBL/GenBank/DDBJ databases">
        <title>Genome sequence of Moorella humiferrea DSM 23265.</title>
        <authorList>
            <person name="Poehlein A."/>
            <person name="Daniel R."/>
        </authorList>
    </citation>
    <scope>NUCLEOTIDE SEQUENCE [LARGE SCALE GENOMIC DNA]</scope>
    <source>
        <strain evidence="3 4">DSM 23265</strain>
    </source>
</reference>
<dbReference type="OrthoDB" id="9802525at2"/>
<feature type="domain" description="Glycosyl transferase family 1" evidence="1">
    <location>
        <begin position="193"/>
        <end position="356"/>
    </location>
</feature>
<protein>
    <submittedName>
        <fullName evidence="3">Alpha-monoglucosyldiacylglycerol synthase</fullName>
        <ecNumber evidence="3">2.4.1.-</ecNumber>
    </submittedName>
</protein>
<evidence type="ECO:0000259" key="2">
    <source>
        <dbReference type="Pfam" id="PF13439"/>
    </source>
</evidence>
<keyword evidence="3" id="KW-0808">Transferase</keyword>
<dbReference type="GO" id="GO:0016757">
    <property type="term" value="F:glycosyltransferase activity"/>
    <property type="evidence" value="ECO:0007669"/>
    <property type="project" value="UniProtKB-KW"/>
</dbReference>